<dbReference type="AlphaFoldDB" id="A0A9W8GFW8"/>
<name>A0A9W8GFW8_9FUNG</name>
<dbReference type="Gene3D" id="3.90.80.10">
    <property type="entry name" value="Inorganic pyrophosphatase"/>
    <property type="match status" value="1"/>
</dbReference>
<comment type="caution">
    <text evidence="7">The sequence shown here is derived from an EMBL/GenBank/DDBJ whole genome shotgun (WGS) entry which is preliminary data.</text>
</comment>
<evidence type="ECO:0000313" key="8">
    <source>
        <dbReference type="Proteomes" id="UP001151516"/>
    </source>
</evidence>
<proteinExistence type="inferred from homology"/>
<evidence type="ECO:0000256" key="2">
    <source>
        <dbReference type="ARBA" id="ARBA00006220"/>
    </source>
</evidence>
<evidence type="ECO:0000256" key="6">
    <source>
        <dbReference type="ARBA" id="ARBA00022842"/>
    </source>
</evidence>
<dbReference type="PROSITE" id="PS00387">
    <property type="entry name" value="PPASE"/>
    <property type="match status" value="1"/>
</dbReference>
<dbReference type="GO" id="GO:0005737">
    <property type="term" value="C:cytoplasm"/>
    <property type="evidence" value="ECO:0007669"/>
    <property type="project" value="InterPro"/>
</dbReference>
<reference evidence="7" key="1">
    <citation type="submission" date="2022-07" db="EMBL/GenBank/DDBJ databases">
        <title>Phylogenomic reconstructions and comparative analyses of Kickxellomycotina fungi.</title>
        <authorList>
            <person name="Reynolds N.K."/>
            <person name="Stajich J.E."/>
            <person name="Barry K."/>
            <person name="Grigoriev I.V."/>
            <person name="Crous P."/>
            <person name="Smith M.E."/>
        </authorList>
    </citation>
    <scope>NUCLEOTIDE SEQUENCE</scope>
    <source>
        <strain evidence="7">CBS 109367</strain>
    </source>
</reference>
<evidence type="ECO:0000256" key="4">
    <source>
        <dbReference type="ARBA" id="ARBA00022723"/>
    </source>
</evidence>
<dbReference type="GO" id="GO:0000287">
    <property type="term" value="F:magnesium ion binding"/>
    <property type="evidence" value="ECO:0007669"/>
    <property type="project" value="InterPro"/>
</dbReference>
<comment type="cofactor">
    <cofactor evidence="1">
        <name>Mg(2+)</name>
        <dbReference type="ChEBI" id="CHEBI:18420"/>
    </cofactor>
</comment>
<evidence type="ECO:0000313" key="7">
    <source>
        <dbReference type="EMBL" id="KAJ2681612.1"/>
    </source>
</evidence>
<dbReference type="GO" id="GO:0004427">
    <property type="term" value="F:inorganic diphosphate phosphatase activity"/>
    <property type="evidence" value="ECO:0007669"/>
    <property type="project" value="UniProtKB-EC"/>
</dbReference>
<evidence type="ECO:0000256" key="5">
    <source>
        <dbReference type="ARBA" id="ARBA00022801"/>
    </source>
</evidence>
<dbReference type="Proteomes" id="UP001151516">
    <property type="component" value="Unassembled WGS sequence"/>
</dbReference>
<dbReference type="PANTHER" id="PTHR10286">
    <property type="entry name" value="INORGANIC PYROPHOSPHATASE"/>
    <property type="match status" value="1"/>
</dbReference>
<keyword evidence="6" id="KW-0460">Magnesium</keyword>
<dbReference type="InterPro" id="IPR036649">
    <property type="entry name" value="Pyrophosphatase_sf"/>
</dbReference>
<keyword evidence="5 7" id="KW-0378">Hydrolase</keyword>
<evidence type="ECO:0000256" key="1">
    <source>
        <dbReference type="ARBA" id="ARBA00001946"/>
    </source>
</evidence>
<dbReference type="EMBL" id="JANBTX010000599">
    <property type="protein sequence ID" value="KAJ2681612.1"/>
    <property type="molecule type" value="Genomic_DNA"/>
</dbReference>
<evidence type="ECO:0000256" key="3">
    <source>
        <dbReference type="ARBA" id="ARBA00012146"/>
    </source>
</evidence>
<dbReference type="InterPro" id="IPR008162">
    <property type="entry name" value="Pyrophosphatase"/>
</dbReference>
<dbReference type="EC" id="3.6.1.1" evidence="3"/>
<organism evidence="7 8">
    <name type="scientific">Coemansia spiralis</name>
    <dbReference type="NCBI Taxonomy" id="417178"/>
    <lineage>
        <taxon>Eukaryota</taxon>
        <taxon>Fungi</taxon>
        <taxon>Fungi incertae sedis</taxon>
        <taxon>Zoopagomycota</taxon>
        <taxon>Kickxellomycotina</taxon>
        <taxon>Kickxellomycetes</taxon>
        <taxon>Kickxellales</taxon>
        <taxon>Kickxellaceae</taxon>
        <taxon>Coemansia</taxon>
    </lineage>
</organism>
<dbReference type="SUPFAM" id="SSF50324">
    <property type="entry name" value="Inorganic pyrophosphatase"/>
    <property type="match status" value="1"/>
</dbReference>
<sequence>NGRPRYVADIFPYKGYIWNYGAFPQTFEDPDHTDKDTGCVGDSDPVDVIEVGQAVCAEGSIHRVKVLGLVALIDDGETDWKVLAIRSDDPMADRIQDIQGLETHMPGLVGATVDWFSKYKVPDGKPLNSWAFGGQAKDADYAHSVIAATHKAWSRLIHSENETGFALANTTVRTSPHYLCAGAASQKLRALTGASLGQALADSAQAPAKWHYVHNGMVTNSSA</sequence>
<dbReference type="Pfam" id="PF00719">
    <property type="entry name" value="Pyrophosphatase"/>
    <property type="match status" value="1"/>
</dbReference>
<comment type="similarity">
    <text evidence="2">Belongs to the PPase family.</text>
</comment>
<gene>
    <name evidence="7" type="primary">Nurf-38</name>
    <name evidence="7" type="ORF">IWW39_006289</name>
</gene>
<dbReference type="GO" id="GO:0006796">
    <property type="term" value="P:phosphate-containing compound metabolic process"/>
    <property type="evidence" value="ECO:0007669"/>
    <property type="project" value="InterPro"/>
</dbReference>
<accession>A0A9W8GFW8</accession>
<feature type="non-terminal residue" evidence="7">
    <location>
        <position position="223"/>
    </location>
</feature>
<keyword evidence="4" id="KW-0479">Metal-binding</keyword>
<keyword evidence="8" id="KW-1185">Reference proteome</keyword>
<dbReference type="OrthoDB" id="1608002at2759"/>
<protein>
    <recommendedName>
        <fullName evidence="3">inorganic diphosphatase</fullName>
        <ecNumber evidence="3">3.6.1.1</ecNumber>
    </recommendedName>
</protein>